<evidence type="ECO:0000256" key="8">
    <source>
        <dbReference type="PIRNR" id="PIRNR001361"/>
    </source>
</evidence>
<dbReference type="AlphaFoldDB" id="A0A1G2QX84"/>
<evidence type="ECO:0000256" key="4">
    <source>
        <dbReference type="ARBA" id="ARBA00022605"/>
    </source>
</evidence>
<dbReference type="PANTHER" id="PTHR21225">
    <property type="entry name" value="PHOSPHO-2-DEHYDRO-3-DEOXYHEPTONATE ALDOLASE DAHP SYNTHETASE"/>
    <property type="match status" value="1"/>
</dbReference>
<dbReference type="PIRSF" id="PIRSF001361">
    <property type="entry name" value="DAHP_synthase"/>
    <property type="match status" value="1"/>
</dbReference>
<reference evidence="10 11" key="1">
    <citation type="journal article" date="2016" name="Nat. Commun.">
        <title>Thousands of microbial genomes shed light on interconnected biogeochemical processes in an aquifer system.</title>
        <authorList>
            <person name="Anantharaman K."/>
            <person name="Brown C.T."/>
            <person name="Hug L.A."/>
            <person name="Sharon I."/>
            <person name="Castelle C.J."/>
            <person name="Probst A.J."/>
            <person name="Thomas B.C."/>
            <person name="Singh A."/>
            <person name="Wilkins M.J."/>
            <person name="Karaoz U."/>
            <person name="Brodie E.L."/>
            <person name="Williams K.H."/>
            <person name="Hubbard S.S."/>
            <person name="Banfield J.F."/>
        </authorList>
    </citation>
    <scope>NUCLEOTIDE SEQUENCE [LARGE SCALE GENOMIC DNA]</scope>
</reference>
<dbReference type="GO" id="GO:0008652">
    <property type="term" value="P:amino acid biosynthetic process"/>
    <property type="evidence" value="ECO:0007669"/>
    <property type="project" value="UniProtKB-KW"/>
</dbReference>
<gene>
    <name evidence="10" type="ORF">A2672_03195</name>
</gene>
<dbReference type="GO" id="GO:0003849">
    <property type="term" value="F:3-deoxy-7-phosphoheptulonate synthase activity"/>
    <property type="evidence" value="ECO:0007669"/>
    <property type="project" value="UniProtKB-EC"/>
</dbReference>
<keyword evidence="4 8" id="KW-0028">Amino-acid biosynthesis</keyword>
<evidence type="ECO:0000256" key="2">
    <source>
        <dbReference type="ARBA" id="ARBA00004688"/>
    </source>
</evidence>
<evidence type="ECO:0000256" key="5">
    <source>
        <dbReference type="ARBA" id="ARBA00022679"/>
    </source>
</evidence>
<evidence type="ECO:0000313" key="11">
    <source>
        <dbReference type="Proteomes" id="UP000178065"/>
    </source>
</evidence>
<evidence type="ECO:0000313" key="10">
    <source>
        <dbReference type="EMBL" id="OHA65113.1"/>
    </source>
</evidence>
<evidence type="ECO:0000256" key="7">
    <source>
        <dbReference type="ARBA" id="ARBA00047508"/>
    </source>
</evidence>
<comment type="catalytic activity">
    <reaction evidence="7 8">
        <text>D-erythrose 4-phosphate + phosphoenolpyruvate + H2O = 7-phospho-2-dehydro-3-deoxy-D-arabino-heptonate + phosphate</text>
        <dbReference type="Rhea" id="RHEA:14717"/>
        <dbReference type="ChEBI" id="CHEBI:15377"/>
        <dbReference type="ChEBI" id="CHEBI:16897"/>
        <dbReference type="ChEBI" id="CHEBI:43474"/>
        <dbReference type="ChEBI" id="CHEBI:58394"/>
        <dbReference type="ChEBI" id="CHEBI:58702"/>
        <dbReference type="EC" id="2.5.1.54"/>
    </reaction>
</comment>
<dbReference type="GO" id="GO:0009073">
    <property type="term" value="P:aromatic amino acid family biosynthetic process"/>
    <property type="evidence" value="ECO:0007669"/>
    <property type="project" value="UniProtKB-KW"/>
</dbReference>
<name>A0A1G2QX84_9BACT</name>
<dbReference type="NCBIfam" id="NF009395">
    <property type="entry name" value="PRK12755.1"/>
    <property type="match status" value="1"/>
</dbReference>
<dbReference type="InterPro" id="IPR006218">
    <property type="entry name" value="DAHP1/KDSA"/>
</dbReference>
<dbReference type="EMBL" id="MHTT01000020">
    <property type="protein sequence ID" value="OHA65113.1"/>
    <property type="molecule type" value="Genomic_DNA"/>
</dbReference>
<evidence type="ECO:0000256" key="6">
    <source>
        <dbReference type="ARBA" id="ARBA00023141"/>
    </source>
</evidence>
<keyword evidence="6 8" id="KW-0057">Aromatic amino acid biosynthesis</keyword>
<proteinExistence type="inferred from homology"/>
<keyword evidence="5 8" id="KW-0808">Transferase</keyword>
<comment type="similarity">
    <text evidence="3 8">Belongs to the class-I DAHP synthase family.</text>
</comment>
<dbReference type="PANTHER" id="PTHR21225:SF12">
    <property type="entry name" value="PHOSPHO-2-DEHYDRO-3-DEOXYHEPTONATE ALDOLASE, TYROSINE-INHIBITED"/>
    <property type="match status" value="1"/>
</dbReference>
<dbReference type="UniPathway" id="UPA00053">
    <property type="reaction ID" value="UER00084"/>
</dbReference>
<dbReference type="EC" id="2.5.1.54" evidence="8"/>
<dbReference type="SUPFAM" id="SSF51569">
    <property type="entry name" value="Aldolase"/>
    <property type="match status" value="1"/>
</dbReference>
<dbReference type="GO" id="GO:0009423">
    <property type="term" value="P:chorismate biosynthetic process"/>
    <property type="evidence" value="ECO:0007669"/>
    <property type="project" value="UniProtKB-UniPathway"/>
</dbReference>
<feature type="domain" description="DAHP synthetase I/KDSA" evidence="9">
    <location>
        <begin position="46"/>
        <end position="348"/>
    </location>
</feature>
<comment type="pathway">
    <text evidence="2 8">Metabolic intermediate biosynthesis; chorismate biosynthesis; chorismate from D-erythrose 4-phosphate and phosphoenolpyruvate: step 1/7.</text>
</comment>
<dbReference type="STRING" id="1802448.A2672_03195"/>
<evidence type="ECO:0000259" key="9">
    <source>
        <dbReference type="Pfam" id="PF00793"/>
    </source>
</evidence>
<accession>A0A1G2QX84</accession>
<sequence>MRACASSEDLVCIYKDMSILEFPSSAHFKQEFPASEKAKALVYSSRSSISDILKGKDNRLLVVVGPCSIHDPEGSGLAYARRLAEIVPRLSDRLLVVMRCYMEKPRSTIGWDGFVSDPSLKGEFDFKTGFTRARKLLLSVLELGVPVATEFLDVLSPQYLADLLSWVAVGARTAEGPAYRRMASGLDVPVGFKNGTSGNIQLSVDAVVTANSPRGFLGINEEGKVCEIHSDGNTACHIVLRGSIERGPNYDEEAVAKAMELLKEANLSPRLMIDCSHGNSNRDYRKQPGVFRNVLAQRCAGNKGIIGIMMESNLLSGKQELGDDPSKLQYGVSITDSCVGWEETAQLLQEAHDSLS</sequence>
<dbReference type="Gene3D" id="3.20.20.70">
    <property type="entry name" value="Aldolase class I"/>
    <property type="match status" value="1"/>
</dbReference>
<dbReference type="Proteomes" id="UP000178065">
    <property type="component" value="Unassembled WGS sequence"/>
</dbReference>
<dbReference type="InterPro" id="IPR013785">
    <property type="entry name" value="Aldolase_TIM"/>
</dbReference>
<dbReference type="NCBIfam" id="TIGR00034">
    <property type="entry name" value="aroFGH"/>
    <property type="match status" value="1"/>
</dbReference>
<protein>
    <recommendedName>
        <fullName evidence="8">Phospho-2-dehydro-3-deoxyheptonate aldolase</fullName>
        <ecNumber evidence="8">2.5.1.54</ecNumber>
    </recommendedName>
</protein>
<evidence type="ECO:0000256" key="1">
    <source>
        <dbReference type="ARBA" id="ARBA00003726"/>
    </source>
</evidence>
<comment type="function">
    <text evidence="1 8">Stereospecific condensation of phosphoenolpyruvate (PEP) and D-erythrose-4-phosphate (E4P) giving rise to 3-deoxy-D-arabino-heptulosonate-7-phosphate (DAHP).</text>
</comment>
<dbReference type="InterPro" id="IPR006219">
    <property type="entry name" value="DAHP_synth_1"/>
</dbReference>
<organism evidence="10 11">
    <name type="scientific">Candidatus Wildermuthbacteria bacterium RIFCSPHIGHO2_01_FULL_49_22b</name>
    <dbReference type="NCBI Taxonomy" id="1802448"/>
    <lineage>
        <taxon>Bacteria</taxon>
        <taxon>Candidatus Wildermuthiibacteriota</taxon>
    </lineage>
</organism>
<dbReference type="GO" id="GO:0005737">
    <property type="term" value="C:cytoplasm"/>
    <property type="evidence" value="ECO:0007669"/>
    <property type="project" value="TreeGrafter"/>
</dbReference>
<dbReference type="Pfam" id="PF00793">
    <property type="entry name" value="DAHP_synth_1"/>
    <property type="match status" value="1"/>
</dbReference>
<comment type="caution">
    <text evidence="10">The sequence shown here is derived from an EMBL/GenBank/DDBJ whole genome shotgun (WGS) entry which is preliminary data.</text>
</comment>
<evidence type="ECO:0000256" key="3">
    <source>
        <dbReference type="ARBA" id="ARBA00007985"/>
    </source>
</evidence>